<name>A0A1I0GFR1_THASX</name>
<dbReference type="STRING" id="349064.SAMN05660429_02429"/>
<proteinExistence type="predicted"/>
<dbReference type="SUPFAM" id="SSF57783">
    <property type="entry name" value="Zinc beta-ribbon"/>
    <property type="match status" value="2"/>
</dbReference>
<dbReference type="RefSeq" id="WP_093330824.1">
    <property type="nucleotide sequence ID" value="NZ_AP027363.1"/>
</dbReference>
<dbReference type="GO" id="GO:0003917">
    <property type="term" value="F:DNA topoisomerase type I (single strand cut, ATP-independent) activity"/>
    <property type="evidence" value="ECO:0007669"/>
    <property type="project" value="InterPro"/>
</dbReference>
<feature type="domain" description="DNA topoisomerase type IA zn finger" evidence="1">
    <location>
        <begin position="110"/>
        <end position="148"/>
    </location>
</feature>
<dbReference type="GO" id="GO:0006265">
    <property type="term" value="P:DNA topological change"/>
    <property type="evidence" value="ECO:0007669"/>
    <property type="project" value="InterPro"/>
</dbReference>
<feature type="domain" description="DNA topoisomerase type IA zn finger" evidence="1">
    <location>
        <begin position="20"/>
        <end position="55"/>
    </location>
</feature>
<dbReference type="Pfam" id="PF01396">
    <property type="entry name" value="Zn_ribbon_Top1"/>
    <property type="match status" value="3"/>
</dbReference>
<dbReference type="GO" id="GO:0003677">
    <property type="term" value="F:DNA binding"/>
    <property type="evidence" value="ECO:0007669"/>
    <property type="project" value="InterPro"/>
</dbReference>
<evidence type="ECO:0000313" key="3">
    <source>
        <dbReference type="Proteomes" id="UP000199308"/>
    </source>
</evidence>
<dbReference type="PANTHER" id="PTHR42785">
    <property type="entry name" value="DNA TOPOISOMERASE, TYPE IA, CORE"/>
    <property type="match status" value="1"/>
</dbReference>
<gene>
    <name evidence="2" type="ORF">SAMN05660429_02429</name>
</gene>
<sequence length="184" mass="20593">MSDNNDLFSRHEHALEKEYETCPSCGHDLHIKHSKSGSFLGCSNYPTCDYTRPLVEQERMEQQVLPGSECPACGHELAVKQGRYGMFIGCTNFPACNHIEHQETDQEVDVACPSCNKGHLQAKNNRFGKTFYACDNYPSCKYVLNHEPVAGECEKCGYPCLLKRTLARGEALQCADKKCGHIQA</sequence>
<organism evidence="2 3">
    <name type="scientific">Thalassotalea agarivorans</name>
    <name type="common">Thalassomonas agarivorans</name>
    <dbReference type="NCBI Taxonomy" id="349064"/>
    <lineage>
        <taxon>Bacteria</taxon>
        <taxon>Pseudomonadati</taxon>
        <taxon>Pseudomonadota</taxon>
        <taxon>Gammaproteobacteria</taxon>
        <taxon>Alteromonadales</taxon>
        <taxon>Colwelliaceae</taxon>
        <taxon>Thalassotalea</taxon>
    </lineage>
</organism>
<dbReference type="Proteomes" id="UP000199308">
    <property type="component" value="Unassembled WGS sequence"/>
</dbReference>
<dbReference type="OrthoDB" id="6412825at2"/>
<evidence type="ECO:0000259" key="1">
    <source>
        <dbReference type="Pfam" id="PF01396"/>
    </source>
</evidence>
<accession>A0A1I0GFR1</accession>
<dbReference type="GO" id="GO:0005694">
    <property type="term" value="C:chromosome"/>
    <property type="evidence" value="ECO:0007669"/>
    <property type="project" value="InterPro"/>
</dbReference>
<dbReference type="InterPro" id="IPR000380">
    <property type="entry name" value="Topo_IA"/>
</dbReference>
<dbReference type="EMBL" id="FOHK01000011">
    <property type="protein sequence ID" value="SET69114.1"/>
    <property type="molecule type" value="Genomic_DNA"/>
</dbReference>
<dbReference type="InterPro" id="IPR013498">
    <property type="entry name" value="Topo_IA_Znf"/>
</dbReference>
<feature type="domain" description="DNA topoisomerase type IA zn finger" evidence="1">
    <location>
        <begin position="68"/>
        <end position="100"/>
    </location>
</feature>
<dbReference type="AlphaFoldDB" id="A0A1I0GFR1"/>
<keyword evidence="3" id="KW-1185">Reference proteome</keyword>
<dbReference type="PANTHER" id="PTHR42785:SF1">
    <property type="entry name" value="DNA TOPOISOMERASE"/>
    <property type="match status" value="1"/>
</dbReference>
<reference evidence="2 3" key="1">
    <citation type="submission" date="2016-10" db="EMBL/GenBank/DDBJ databases">
        <authorList>
            <person name="de Groot N.N."/>
        </authorList>
    </citation>
    <scope>NUCLEOTIDE SEQUENCE [LARGE SCALE GENOMIC DNA]</scope>
    <source>
        <strain evidence="2 3">DSM 19706</strain>
    </source>
</reference>
<protein>
    <submittedName>
        <fullName evidence="2">Putative DNA topoisomerase</fullName>
    </submittedName>
</protein>
<dbReference type="Gene3D" id="3.30.65.10">
    <property type="entry name" value="Bacterial Topoisomerase I, domain 1"/>
    <property type="match status" value="3"/>
</dbReference>
<evidence type="ECO:0000313" key="2">
    <source>
        <dbReference type="EMBL" id="SET69114.1"/>
    </source>
</evidence>
<keyword evidence="2" id="KW-0413">Isomerase</keyword>